<dbReference type="GO" id="GO:0045087">
    <property type="term" value="P:innate immune response"/>
    <property type="evidence" value="ECO:0007669"/>
    <property type="project" value="UniProtKB-KW"/>
</dbReference>
<evidence type="ECO:0000256" key="2">
    <source>
        <dbReference type="ARBA" id="ARBA00011245"/>
    </source>
</evidence>
<feature type="domain" description="Peptidoglycan recognition protein family" evidence="8">
    <location>
        <begin position="14"/>
        <end position="152"/>
    </location>
</feature>
<dbReference type="GO" id="GO:0008745">
    <property type="term" value="F:N-acetylmuramoyl-L-alanine amidase activity"/>
    <property type="evidence" value="ECO:0007669"/>
    <property type="project" value="InterPro"/>
</dbReference>
<evidence type="ECO:0000256" key="3">
    <source>
        <dbReference type="ARBA" id="ARBA00022588"/>
    </source>
</evidence>
<comment type="similarity">
    <text evidence="1">Belongs to the N-acetylmuramoyl-L-alanine amidase 2 family.</text>
</comment>
<keyword evidence="6" id="KW-0812">Transmembrane</keyword>
<dbReference type="Pfam" id="PF01510">
    <property type="entry name" value="Amidase_2"/>
    <property type="match status" value="2"/>
</dbReference>
<comment type="subunit">
    <text evidence="2">Monomer.</text>
</comment>
<dbReference type="SMART" id="SM00701">
    <property type="entry name" value="PGRP"/>
    <property type="match status" value="2"/>
</dbReference>
<dbReference type="Gene3D" id="3.40.80.10">
    <property type="entry name" value="Peptidoglycan recognition protein-like"/>
    <property type="match status" value="2"/>
</dbReference>
<dbReference type="AlphaFoldDB" id="A0A194Q0S5"/>
<accession>A0A194Q0S5</accession>
<dbReference type="InterPro" id="IPR002502">
    <property type="entry name" value="Amidase_domain"/>
</dbReference>
<evidence type="ECO:0000259" key="7">
    <source>
        <dbReference type="SMART" id="SM00644"/>
    </source>
</evidence>
<keyword evidence="10" id="KW-1185">Reference proteome</keyword>
<evidence type="ECO:0000313" key="10">
    <source>
        <dbReference type="Proteomes" id="UP000053268"/>
    </source>
</evidence>
<dbReference type="SUPFAM" id="SSF55846">
    <property type="entry name" value="N-acetylmuramoyl-L-alanine amidase-like"/>
    <property type="match status" value="2"/>
</dbReference>
<keyword evidence="4" id="KW-0391">Immunity</keyword>
<dbReference type="CDD" id="cd06583">
    <property type="entry name" value="PGRP"/>
    <property type="match status" value="2"/>
</dbReference>
<feature type="domain" description="N-acetylmuramoyl-L-alanine amidase" evidence="7">
    <location>
        <begin position="243"/>
        <end position="380"/>
    </location>
</feature>
<dbReference type="EMBL" id="KQ459582">
    <property type="protein sequence ID" value="KPI98913.1"/>
    <property type="molecule type" value="Genomic_DNA"/>
</dbReference>
<reference evidence="9 10" key="1">
    <citation type="journal article" date="2015" name="Nat. Commun.">
        <title>Outbred genome sequencing and CRISPR/Cas9 gene editing in butterflies.</title>
        <authorList>
            <person name="Li X."/>
            <person name="Fan D."/>
            <person name="Zhang W."/>
            <person name="Liu G."/>
            <person name="Zhang L."/>
            <person name="Zhao L."/>
            <person name="Fang X."/>
            <person name="Chen L."/>
            <person name="Dong Y."/>
            <person name="Chen Y."/>
            <person name="Ding Y."/>
            <person name="Zhao R."/>
            <person name="Feng M."/>
            <person name="Zhu Y."/>
            <person name="Feng Y."/>
            <person name="Jiang X."/>
            <person name="Zhu D."/>
            <person name="Xiang H."/>
            <person name="Feng X."/>
            <person name="Li S."/>
            <person name="Wang J."/>
            <person name="Zhang G."/>
            <person name="Kronforst M.R."/>
            <person name="Wang W."/>
        </authorList>
    </citation>
    <scope>NUCLEOTIDE SEQUENCE [LARGE SCALE GENOMIC DNA]</scope>
    <source>
        <strain evidence="9">Ya'a_city_454_Px</strain>
        <tissue evidence="9">Whole body</tissue>
    </source>
</reference>
<proteinExistence type="inferred from homology"/>
<dbReference type="GO" id="GO:0008270">
    <property type="term" value="F:zinc ion binding"/>
    <property type="evidence" value="ECO:0007669"/>
    <property type="project" value="InterPro"/>
</dbReference>
<protein>
    <recommendedName>
        <fullName evidence="5">Peptidoglycan recognition protein</fullName>
    </recommendedName>
</protein>
<dbReference type="InterPro" id="IPR006619">
    <property type="entry name" value="PGRP_domain_met/bac"/>
</dbReference>
<dbReference type="Proteomes" id="UP000053268">
    <property type="component" value="Unassembled WGS sequence"/>
</dbReference>
<dbReference type="STRING" id="66420.A0A194Q0S5"/>
<evidence type="ECO:0000256" key="5">
    <source>
        <dbReference type="ARBA" id="ARBA00069708"/>
    </source>
</evidence>
<feature type="domain" description="Peptidoglycan recognition protein family" evidence="8">
    <location>
        <begin position="231"/>
        <end position="374"/>
    </location>
</feature>
<dbReference type="FunFam" id="3.40.80.10:FF:000001">
    <property type="entry name" value="Peptidoglycan recognition protein 1"/>
    <property type="match status" value="2"/>
</dbReference>
<keyword evidence="6" id="KW-0472">Membrane</keyword>
<evidence type="ECO:0000256" key="4">
    <source>
        <dbReference type="ARBA" id="ARBA00022859"/>
    </source>
</evidence>
<dbReference type="PANTHER" id="PTHR11022:SF77">
    <property type="entry name" value="PEPTIDOGLYCAN-RECOGNITION PROTEIN LB"/>
    <property type="match status" value="1"/>
</dbReference>
<dbReference type="InterPro" id="IPR015510">
    <property type="entry name" value="PGRP"/>
</dbReference>
<feature type="domain" description="N-acetylmuramoyl-L-alanine amidase" evidence="7">
    <location>
        <begin position="21"/>
        <end position="158"/>
    </location>
</feature>
<dbReference type="PANTHER" id="PTHR11022">
    <property type="entry name" value="PEPTIDOGLYCAN RECOGNITION PROTEIN"/>
    <property type="match status" value="1"/>
</dbReference>
<dbReference type="GO" id="GO:0009253">
    <property type="term" value="P:peptidoglycan catabolic process"/>
    <property type="evidence" value="ECO:0007669"/>
    <property type="project" value="InterPro"/>
</dbReference>
<name>A0A194Q0S5_PAPXU</name>
<gene>
    <name evidence="9" type="ORF">RR46_10231</name>
</gene>
<feature type="transmembrane region" description="Helical" evidence="6">
    <location>
        <begin position="194"/>
        <end position="218"/>
    </location>
</feature>
<evidence type="ECO:0000256" key="1">
    <source>
        <dbReference type="ARBA" id="ARBA00007553"/>
    </source>
</evidence>
<dbReference type="InterPro" id="IPR036505">
    <property type="entry name" value="Amidase/PGRP_sf"/>
</dbReference>
<evidence type="ECO:0000259" key="8">
    <source>
        <dbReference type="SMART" id="SM00701"/>
    </source>
</evidence>
<keyword evidence="6" id="KW-1133">Transmembrane helix</keyword>
<dbReference type="SMART" id="SM00644">
    <property type="entry name" value="Ami_2"/>
    <property type="match status" value="2"/>
</dbReference>
<sequence length="427" mass="47991">MGLRREDLKFKYYSREEWGATPATDRRPIATPVEYVIIHHTYIPAACNTTQQCFNAMKSMQDYHNSMDWGDIGYHFCVGNNGGVYEGRGWNVIGIHAGRANNHSYGICLIGDWRVAVPPKAMLESTKRLISTGVQNGWISPNYKLIGHSQVMATECPGTTLFNIISTWDHFSTDVTIFKTTVAKNNALTNILHIMYSYVFVAVILGIIGITIAVPALLPEPGENEVFTYDFPFVNRYQWGARQPKEKTILQTPVPYVVIHHSYKPAACYDAVQCKKAMQSMQNFHMDDRGWWDIGYNFAVGSDGTVYEGRGWTVLGAHSLHFNTISLGICLIGDWTTSLPPSQQIKTAKALIAAGVELGYIKTNYKLVGHRQVRDTECPGDVLYNNVKSWEHHVSFPATYLDLVQVKELPKEIKDKLIHGNSTHIEA</sequence>
<evidence type="ECO:0000313" key="9">
    <source>
        <dbReference type="EMBL" id="KPI98913.1"/>
    </source>
</evidence>
<organism evidence="9 10">
    <name type="scientific">Papilio xuthus</name>
    <name type="common">Asian swallowtail butterfly</name>
    <dbReference type="NCBI Taxonomy" id="66420"/>
    <lineage>
        <taxon>Eukaryota</taxon>
        <taxon>Metazoa</taxon>
        <taxon>Ecdysozoa</taxon>
        <taxon>Arthropoda</taxon>
        <taxon>Hexapoda</taxon>
        <taxon>Insecta</taxon>
        <taxon>Pterygota</taxon>
        <taxon>Neoptera</taxon>
        <taxon>Endopterygota</taxon>
        <taxon>Lepidoptera</taxon>
        <taxon>Glossata</taxon>
        <taxon>Ditrysia</taxon>
        <taxon>Papilionoidea</taxon>
        <taxon>Papilionidae</taxon>
        <taxon>Papilioninae</taxon>
        <taxon>Papilio</taxon>
    </lineage>
</organism>
<evidence type="ECO:0000256" key="6">
    <source>
        <dbReference type="SAM" id="Phobius"/>
    </source>
</evidence>
<keyword evidence="3" id="KW-0399">Innate immunity</keyword>